<feature type="compositionally biased region" description="Basic and acidic residues" evidence="1">
    <location>
        <begin position="109"/>
        <end position="121"/>
    </location>
</feature>
<protein>
    <submittedName>
        <fullName evidence="2">Uncharacterized protein</fullName>
    </submittedName>
</protein>
<organism evidence="2 3">
    <name type="scientific">Prunus persica</name>
    <name type="common">Peach</name>
    <name type="synonym">Amygdalus persica</name>
    <dbReference type="NCBI Taxonomy" id="3760"/>
    <lineage>
        <taxon>Eukaryota</taxon>
        <taxon>Viridiplantae</taxon>
        <taxon>Streptophyta</taxon>
        <taxon>Embryophyta</taxon>
        <taxon>Tracheophyta</taxon>
        <taxon>Spermatophyta</taxon>
        <taxon>Magnoliopsida</taxon>
        <taxon>eudicotyledons</taxon>
        <taxon>Gunneridae</taxon>
        <taxon>Pentapetalae</taxon>
        <taxon>rosids</taxon>
        <taxon>fabids</taxon>
        <taxon>Rosales</taxon>
        <taxon>Rosaceae</taxon>
        <taxon>Amygdaloideae</taxon>
        <taxon>Amygdaleae</taxon>
        <taxon>Prunus</taxon>
    </lineage>
</organism>
<feature type="region of interest" description="Disordered" evidence="1">
    <location>
        <begin position="94"/>
        <end position="121"/>
    </location>
</feature>
<evidence type="ECO:0000313" key="2">
    <source>
        <dbReference type="EMBL" id="ONI26586.1"/>
    </source>
</evidence>
<name>A0A251QS34_PRUPE</name>
<accession>A0A251QS34</accession>
<dbReference type="Proteomes" id="UP000006882">
    <property type="component" value="Chromosome G1"/>
</dbReference>
<dbReference type="EMBL" id="CM007651">
    <property type="protein sequence ID" value="ONI26586.1"/>
    <property type="molecule type" value="Genomic_DNA"/>
</dbReference>
<evidence type="ECO:0000313" key="3">
    <source>
        <dbReference type="Proteomes" id="UP000006882"/>
    </source>
</evidence>
<reference evidence="2 3" key="1">
    <citation type="journal article" date="2013" name="Nat. Genet.">
        <title>The high-quality draft genome of peach (Prunus persica) identifies unique patterns of genetic diversity, domestication and genome evolution.</title>
        <authorList>
            <consortium name="International Peach Genome Initiative"/>
            <person name="Verde I."/>
            <person name="Abbott A.G."/>
            <person name="Scalabrin S."/>
            <person name="Jung S."/>
            <person name="Shu S."/>
            <person name="Marroni F."/>
            <person name="Zhebentyayeva T."/>
            <person name="Dettori M.T."/>
            <person name="Grimwood J."/>
            <person name="Cattonaro F."/>
            <person name="Zuccolo A."/>
            <person name="Rossini L."/>
            <person name="Jenkins J."/>
            <person name="Vendramin E."/>
            <person name="Meisel L.A."/>
            <person name="Decroocq V."/>
            <person name="Sosinski B."/>
            <person name="Prochnik S."/>
            <person name="Mitros T."/>
            <person name="Policriti A."/>
            <person name="Cipriani G."/>
            <person name="Dondini L."/>
            <person name="Ficklin S."/>
            <person name="Goodstein D.M."/>
            <person name="Xuan P."/>
            <person name="Del Fabbro C."/>
            <person name="Aramini V."/>
            <person name="Copetti D."/>
            <person name="Gonzalez S."/>
            <person name="Horner D.S."/>
            <person name="Falchi R."/>
            <person name="Lucas S."/>
            <person name="Mica E."/>
            <person name="Maldonado J."/>
            <person name="Lazzari B."/>
            <person name="Bielenberg D."/>
            <person name="Pirona R."/>
            <person name="Miculan M."/>
            <person name="Barakat A."/>
            <person name="Testolin R."/>
            <person name="Stella A."/>
            <person name="Tartarini S."/>
            <person name="Tonutti P."/>
            <person name="Arus P."/>
            <person name="Orellana A."/>
            <person name="Wells C."/>
            <person name="Main D."/>
            <person name="Vizzotto G."/>
            <person name="Silva H."/>
            <person name="Salamini F."/>
            <person name="Schmutz J."/>
            <person name="Morgante M."/>
            <person name="Rokhsar D.S."/>
        </authorList>
    </citation>
    <scope>NUCLEOTIDE SEQUENCE [LARGE SCALE GENOMIC DNA]</scope>
    <source>
        <strain evidence="3">cv. Nemared</strain>
    </source>
</reference>
<sequence>MHAGRDRSINTMFFFPSSQILNQSFRSLNSLTNTNNSQWKVAENTIYILKMAEMVLIITLILSSSNTFVPAMARPLKTEKPALTGFMLYKIDREPVPPTGPSRCIPGHLNEDGDCPRSLHP</sequence>
<dbReference type="AlphaFoldDB" id="A0A251QS34"/>
<gene>
    <name evidence="2" type="ORF">PRUPE_1G033000</name>
</gene>
<proteinExistence type="predicted"/>
<keyword evidence="3" id="KW-1185">Reference proteome</keyword>
<dbReference type="Gramene" id="ONI26586">
    <property type="protein sequence ID" value="ONI26586"/>
    <property type="gene ID" value="PRUPE_1G033000"/>
</dbReference>
<evidence type="ECO:0000256" key="1">
    <source>
        <dbReference type="SAM" id="MobiDB-lite"/>
    </source>
</evidence>